<dbReference type="PANTHER" id="PTHR21737">
    <property type="entry name" value="POLYGLUTAMINE BINDING PROTEIN 1/MARVEL MEMBRANE-ASSOCIATING DOMAIN CONTAINING 3"/>
    <property type="match status" value="1"/>
</dbReference>
<protein>
    <recommendedName>
        <fullName evidence="2">Splicing factor cactin central domain-containing protein</fullName>
    </recommendedName>
</protein>
<dbReference type="GO" id="GO:0045292">
    <property type="term" value="P:mRNA cis splicing, via spliceosome"/>
    <property type="evidence" value="ECO:0007669"/>
    <property type="project" value="TreeGrafter"/>
</dbReference>
<feature type="compositionally biased region" description="Low complexity" evidence="1">
    <location>
        <begin position="356"/>
        <end position="365"/>
    </location>
</feature>
<proteinExistence type="predicted"/>
<dbReference type="InterPro" id="IPR018816">
    <property type="entry name" value="Cactin_central"/>
</dbReference>
<dbReference type="Pfam" id="PF10312">
    <property type="entry name" value="Cactin_mid"/>
    <property type="match status" value="1"/>
</dbReference>
<feature type="compositionally biased region" description="Basic and acidic residues" evidence="1">
    <location>
        <begin position="330"/>
        <end position="345"/>
    </location>
</feature>
<gene>
    <name evidence="3" type="ORF">Vbra_13961</name>
</gene>
<feature type="compositionally biased region" description="Pro residues" evidence="1">
    <location>
        <begin position="346"/>
        <end position="355"/>
    </location>
</feature>
<feature type="region of interest" description="Disordered" evidence="1">
    <location>
        <begin position="557"/>
        <end position="590"/>
    </location>
</feature>
<feature type="region of interest" description="Disordered" evidence="1">
    <location>
        <begin position="387"/>
        <end position="461"/>
    </location>
</feature>
<organism evidence="3 4">
    <name type="scientific">Vitrella brassicaformis (strain CCMP3155)</name>
    <dbReference type="NCBI Taxonomy" id="1169540"/>
    <lineage>
        <taxon>Eukaryota</taxon>
        <taxon>Sar</taxon>
        <taxon>Alveolata</taxon>
        <taxon>Colpodellida</taxon>
        <taxon>Vitrellaceae</taxon>
        <taxon>Vitrella</taxon>
    </lineage>
</organism>
<dbReference type="Proteomes" id="UP000041254">
    <property type="component" value="Unassembled WGS sequence"/>
</dbReference>
<feature type="compositionally biased region" description="Basic and acidic residues" evidence="1">
    <location>
        <begin position="1"/>
        <end position="24"/>
    </location>
</feature>
<name>A0A0G4EXM2_VITBC</name>
<feature type="compositionally biased region" description="Basic and acidic residues" evidence="1">
    <location>
        <begin position="441"/>
        <end position="457"/>
    </location>
</feature>
<feature type="domain" description="Splicing factor cactin central" evidence="2">
    <location>
        <begin position="86"/>
        <end position="254"/>
    </location>
</feature>
<sequence length="687" mass="76133">MFAGRSRLETSTKGRQTRLREGGHPRSMGRQFMFAGRSRLETSTKGRQTRLLSRSVVRSVIRRRPGRRSRRTTPSGPRRRSSSTSSRMRSDIRIHQGREKPIDMIAKALRIMEGQMFDDMSLLELTPPQMFEGMSVDELDEMLDDIHTHVLSDTQHRSFWKNLLIVAKDALDQARRKSNEGMGVGVVRRDATSGIPQSVKAEIDAFLAGQSAEQVDEMEKEVNRKLDHGGEAVDSAYWEAIQTQLPLFRAKADVLRQYSKAIARAREVKDQQLDQHHRDTALKMDLAGLLNIPDSKAGSGGASGDDKTPQQKDTRRPEDFIGTGVNPNYDGRHSPELEPYDKDDAPPPLPAPAPDAAPAAAAAASATVEGGWSTSLDAPPVRVHFTHDQAEGGWPSSLDGPPVYVRGQEPTRDQHQGQTDQAEGGWPSSLDGPPVYVRGQEPTRDQHQGQTDQDDRPPPIGLDIGYWKRRSQGMQDAFVEMEAEYKALNTKFKRHADQTRKERRALQQDKNDLERTVDRLKKEIEERDAKLSDKEALLQEGDRHIAALQKELKELRHSTQSVENGTRQASGGKAPTIAVPPATSHHLAGPKQTQMHYTYAGPPTLNPIGYGMAAAVMVPTYSPTKPTYIARPAAPPVWAVKTQPYFTSSAMPRSAALTTVARAPPAKRPTSKKSCCCGFIDLIFGKK</sequence>
<feature type="compositionally biased region" description="Basic and acidic residues" evidence="1">
    <location>
        <begin position="304"/>
        <end position="319"/>
    </location>
</feature>
<feature type="compositionally biased region" description="Basic residues" evidence="1">
    <location>
        <begin position="60"/>
        <end position="81"/>
    </location>
</feature>
<dbReference type="InParanoid" id="A0A0G4EXM2"/>
<feature type="region of interest" description="Disordered" evidence="1">
    <location>
        <begin position="292"/>
        <end position="365"/>
    </location>
</feature>
<evidence type="ECO:0000259" key="2">
    <source>
        <dbReference type="Pfam" id="PF10312"/>
    </source>
</evidence>
<feature type="region of interest" description="Disordered" evidence="1">
    <location>
        <begin position="58"/>
        <end position="96"/>
    </location>
</feature>
<dbReference type="AlphaFoldDB" id="A0A0G4EXM2"/>
<dbReference type="PANTHER" id="PTHR21737:SF4">
    <property type="entry name" value="SPLICING FACTOR CACTIN"/>
    <property type="match status" value="1"/>
</dbReference>
<evidence type="ECO:0000313" key="3">
    <source>
        <dbReference type="EMBL" id="CEM03573.1"/>
    </source>
</evidence>
<dbReference type="VEuPathDB" id="CryptoDB:Vbra_13961"/>
<keyword evidence="4" id="KW-1185">Reference proteome</keyword>
<accession>A0A0G4EXM2</accession>
<evidence type="ECO:0000313" key="4">
    <source>
        <dbReference type="Proteomes" id="UP000041254"/>
    </source>
</evidence>
<dbReference type="GO" id="GO:0005681">
    <property type="term" value="C:spliceosomal complex"/>
    <property type="evidence" value="ECO:0007669"/>
    <property type="project" value="TreeGrafter"/>
</dbReference>
<feature type="compositionally biased region" description="Polar residues" evidence="1">
    <location>
        <begin position="558"/>
        <end position="569"/>
    </location>
</feature>
<reference evidence="3 4" key="1">
    <citation type="submission" date="2014-11" db="EMBL/GenBank/DDBJ databases">
        <authorList>
            <person name="Zhu J."/>
            <person name="Qi W."/>
            <person name="Song R."/>
        </authorList>
    </citation>
    <scope>NUCLEOTIDE SEQUENCE [LARGE SCALE GENOMIC DNA]</scope>
</reference>
<dbReference type="EMBL" id="CDMY01000344">
    <property type="protein sequence ID" value="CEM03573.1"/>
    <property type="molecule type" value="Genomic_DNA"/>
</dbReference>
<feature type="region of interest" description="Disordered" evidence="1">
    <location>
        <begin position="1"/>
        <end position="30"/>
    </location>
</feature>
<dbReference type="GO" id="GO:0005737">
    <property type="term" value="C:cytoplasm"/>
    <property type="evidence" value="ECO:0007669"/>
    <property type="project" value="TreeGrafter"/>
</dbReference>
<dbReference type="STRING" id="1169540.A0A0G4EXM2"/>
<evidence type="ECO:0000256" key="1">
    <source>
        <dbReference type="SAM" id="MobiDB-lite"/>
    </source>
</evidence>